<keyword evidence="9" id="KW-0418">Kinase</keyword>
<feature type="transmembrane region" description="Helical" evidence="16">
    <location>
        <begin position="121"/>
        <end position="140"/>
    </location>
</feature>
<organism evidence="20 21">
    <name type="scientific">Nocardioides scoriae</name>
    <dbReference type="NCBI Taxonomy" id="642780"/>
    <lineage>
        <taxon>Bacteria</taxon>
        <taxon>Bacillati</taxon>
        <taxon>Actinomycetota</taxon>
        <taxon>Actinomycetes</taxon>
        <taxon>Propionibacteriales</taxon>
        <taxon>Nocardioidaceae</taxon>
        <taxon>Nocardioides</taxon>
    </lineage>
</organism>
<evidence type="ECO:0000256" key="16">
    <source>
        <dbReference type="SAM" id="Phobius"/>
    </source>
</evidence>
<evidence type="ECO:0000256" key="3">
    <source>
        <dbReference type="ARBA" id="ARBA00004236"/>
    </source>
</evidence>
<evidence type="ECO:0000313" key="21">
    <source>
        <dbReference type="Proteomes" id="UP000198859"/>
    </source>
</evidence>
<dbReference type="Proteomes" id="UP000198859">
    <property type="component" value="Chromosome I"/>
</dbReference>
<evidence type="ECO:0000256" key="7">
    <source>
        <dbReference type="ARBA" id="ARBA00022692"/>
    </source>
</evidence>
<dbReference type="PRINTS" id="PR00344">
    <property type="entry name" value="BCTRLSENSOR"/>
</dbReference>
<dbReference type="InterPro" id="IPR036890">
    <property type="entry name" value="HATPase_C_sf"/>
</dbReference>
<keyword evidence="10" id="KW-0067">ATP-binding</keyword>
<dbReference type="CDD" id="cd16922">
    <property type="entry name" value="HATPase_EvgS-ArcB-TorS-like"/>
    <property type="match status" value="1"/>
</dbReference>
<dbReference type="SUPFAM" id="SSF55785">
    <property type="entry name" value="PYP-like sensor domain (PAS domain)"/>
    <property type="match status" value="1"/>
</dbReference>
<dbReference type="InterPro" id="IPR005467">
    <property type="entry name" value="His_kinase_dom"/>
</dbReference>
<feature type="transmembrane region" description="Helical" evidence="16">
    <location>
        <begin position="84"/>
        <end position="101"/>
    </location>
</feature>
<comment type="catalytic activity">
    <reaction evidence="1">
        <text>ATP + protein L-histidine = ADP + protein N-phospho-L-histidine.</text>
        <dbReference type="EC" id="2.7.13.3"/>
    </reaction>
</comment>
<dbReference type="InterPro" id="IPR036097">
    <property type="entry name" value="HisK_dim/P_sf"/>
</dbReference>
<proteinExistence type="predicted"/>
<evidence type="ECO:0000256" key="14">
    <source>
        <dbReference type="ARBA" id="ARBA00039401"/>
    </source>
</evidence>
<evidence type="ECO:0000256" key="4">
    <source>
        <dbReference type="ARBA" id="ARBA00012438"/>
    </source>
</evidence>
<evidence type="ECO:0000256" key="2">
    <source>
        <dbReference type="ARBA" id="ARBA00004141"/>
    </source>
</evidence>
<evidence type="ECO:0000256" key="10">
    <source>
        <dbReference type="ARBA" id="ARBA00022840"/>
    </source>
</evidence>
<dbReference type="GO" id="GO:0000156">
    <property type="term" value="F:phosphorelay response regulator activity"/>
    <property type="evidence" value="ECO:0007669"/>
    <property type="project" value="TreeGrafter"/>
</dbReference>
<evidence type="ECO:0000256" key="6">
    <source>
        <dbReference type="ARBA" id="ARBA00022679"/>
    </source>
</evidence>
<dbReference type="Gene3D" id="3.30.565.10">
    <property type="entry name" value="Histidine kinase-like ATPase, C-terminal domain"/>
    <property type="match status" value="1"/>
</dbReference>
<evidence type="ECO:0000256" key="1">
    <source>
        <dbReference type="ARBA" id="ARBA00000085"/>
    </source>
</evidence>
<dbReference type="PANTHER" id="PTHR42878:SF7">
    <property type="entry name" value="SENSOR HISTIDINE KINASE GLRK"/>
    <property type="match status" value="1"/>
</dbReference>
<keyword evidence="6" id="KW-0808">Transferase</keyword>
<keyword evidence="12" id="KW-0902">Two-component regulatory system</keyword>
<feature type="domain" description="PAS" evidence="18">
    <location>
        <begin position="356"/>
        <end position="401"/>
    </location>
</feature>
<dbReference type="GO" id="GO:0030295">
    <property type="term" value="F:protein kinase activator activity"/>
    <property type="evidence" value="ECO:0007669"/>
    <property type="project" value="TreeGrafter"/>
</dbReference>
<dbReference type="InterPro" id="IPR050351">
    <property type="entry name" value="BphY/WalK/GraS-like"/>
</dbReference>
<feature type="transmembrane region" description="Helical" evidence="16">
    <location>
        <begin position="29"/>
        <end position="48"/>
    </location>
</feature>
<feature type="transmembrane region" description="Helical" evidence="16">
    <location>
        <begin position="60"/>
        <end position="77"/>
    </location>
</feature>
<dbReference type="Gene3D" id="1.10.287.130">
    <property type="match status" value="1"/>
</dbReference>
<dbReference type="InterPro" id="IPR004358">
    <property type="entry name" value="Sig_transdc_His_kin-like_C"/>
</dbReference>
<dbReference type="EMBL" id="LT629757">
    <property type="protein sequence ID" value="SDS99001.1"/>
    <property type="molecule type" value="Genomic_DNA"/>
</dbReference>
<dbReference type="CDD" id="cd00130">
    <property type="entry name" value="PAS"/>
    <property type="match status" value="1"/>
</dbReference>
<protein>
    <recommendedName>
        <fullName evidence="14">Sensor-like histidine kinase SenX3</fullName>
        <ecNumber evidence="4">2.7.13.3</ecNumber>
    </recommendedName>
</protein>
<dbReference type="InterPro" id="IPR003661">
    <property type="entry name" value="HisK_dim/P_dom"/>
</dbReference>
<sequence length="721" mass="75662">MSSARPTVPRGGPDHDPGTVRRCPRAAQLTRRVAVLAAGLTVLALALVPAGPAGLRAVDHLGNLASLVAVVACLAAARGTSGRTALTWSCFAATALTWLLADLLWSVDQQWVAGAGLGDAARVLYLLGALPCVVGVLVVPVGRWERGARVRLALDALVLATAGVLVADALVLRDLLPSSPGGGDVVAVLYPVTDLVVVSLALTLGRRRHGPPRADLLLLAAAFLVWTVTDLAFARVTVARADYFVTPVGVGYVVAPLLLALAALCALRDRDTDATGGAMARHAASRVLAPLPEIVVLVAGLVALVRQPETWHEWTLVGLGAGLAVVRQVLLAVDGHELRSTLEERVAARTGELQELADRHQQILGSVVEGIFGVDGAGRITFVNAAAERLLGWRSTVLLGRPACERVCAEDHDDCLLDAVLGQGRALPRTETVYRRADGALLPVEITATPLVGDGGQGAVVCFRDVAERALVEEMKRHFISAVSHELRTPLSAIRGSLEMLADGDAGALPPPALELVSMGERGAQRLGRLVDDIIDVERLSTGEFDVVARPEPLEPLLRSTVATMRPLAEQHGVRIEVGEVAGDALCDADRVVQALVNLVGNAVKFTPPGAAVHVSAETRGAEVMVTVRDEGRGIPEEDLDRVFDRFHQVHVPESRDLGGTGLGLTITKSIVQRHGGKIWLTSVLGAGSTFRFTLPAAAPPASDRDAARRLAQAGSVSAPA</sequence>
<dbReference type="GO" id="GO:0005524">
    <property type="term" value="F:ATP binding"/>
    <property type="evidence" value="ECO:0007669"/>
    <property type="project" value="UniProtKB-KW"/>
</dbReference>
<dbReference type="FunFam" id="3.30.565.10:FF:000006">
    <property type="entry name" value="Sensor histidine kinase WalK"/>
    <property type="match status" value="1"/>
</dbReference>
<keyword evidence="11 16" id="KW-1133">Transmembrane helix</keyword>
<dbReference type="PROSITE" id="PS50112">
    <property type="entry name" value="PAS"/>
    <property type="match status" value="1"/>
</dbReference>
<feature type="transmembrane region" description="Helical" evidence="16">
    <location>
        <begin position="287"/>
        <end position="305"/>
    </location>
</feature>
<dbReference type="PROSITE" id="PS50113">
    <property type="entry name" value="PAC"/>
    <property type="match status" value="1"/>
</dbReference>
<dbReference type="CDD" id="cd00082">
    <property type="entry name" value="HisKA"/>
    <property type="match status" value="1"/>
</dbReference>
<comment type="subcellular location">
    <subcellularLocation>
        <location evidence="3">Cell membrane</location>
    </subcellularLocation>
    <subcellularLocation>
        <location evidence="2">Membrane</location>
        <topology evidence="2">Multi-pass membrane protein</topology>
    </subcellularLocation>
</comment>
<evidence type="ECO:0000256" key="9">
    <source>
        <dbReference type="ARBA" id="ARBA00022777"/>
    </source>
</evidence>
<feature type="transmembrane region" description="Helical" evidence="16">
    <location>
        <begin position="185"/>
        <end position="204"/>
    </location>
</feature>
<keyword evidence="13 16" id="KW-0472">Membrane</keyword>
<dbReference type="SMART" id="SM00388">
    <property type="entry name" value="HisKA"/>
    <property type="match status" value="1"/>
</dbReference>
<gene>
    <name evidence="20" type="ORF">SAMN04488570_3227</name>
</gene>
<feature type="transmembrane region" description="Helical" evidence="16">
    <location>
        <begin position="244"/>
        <end position="267"/>
    </location>
</feature>
<dbReference type="SUPFAM" id="SSF47384">
    <property type="entry name" value="Homodimeric domain of signal transducing histidine kinase"/>
    <property type="match status" value="1"/>
</dbReference>
<dbReference type="InterPro" id="IPR035965">
    <property type="entry name" value="PAS-like_dom_sf"/>
</dbReference>
<keyword evidence="21" id="KW-1185">Reference proteome</keyword>
<feature type="transmembrane region" description="Helical" evidence="16">
    <location>
        <begin position="216"/>
        <end position="238"/>
    </location>
</feature>
<feature type="transmembrane region" description="Helical" evidence="16">
    <location>
        <begin position="152"/>
        <end position="173"/>
    </location>
</feature>
<evidence type="ECO:0000256" key="12">
    <source>
        <dbReference type="ARBA" id="ARBA00023012"/>
    </source>
</evidence>
<evidence type="ECO:0000256" key="11">
    <source>
        <dbReference type="ARBA" id="ARBA00022989"/>
    </source>
</evidence>
<dbReference type="Pfam" id="PF02518">
    <property type="entry name" value="HATPase_c"/>
    <property type="match status" value="1"/>
</dbReference>
<dbReference type="InterPro" id="IPR013767">
    <property type="entry name" value="PAS_fold"/>
</dbReference>
<keyword evidence="5" id="KW-0597">Phosphoprotein</keyword>
<feature type="domain" description="PAC" evidence="19">
    <location>
        <begin position="428"/>
        <end position="478"/>
    </location>
</feature>
<evidence type="ECO:0000256" key="15">
    <source>
        <dbReference type="SAM" id="MobiDB-lite"/>
    </source>
</evidence>
<dbReference type="InterPro" id="IPR003594">
    <property type="entry name" value="HATPase_dom"/>
</dbReference>
<evidence type="ECO:0000313" key="20">
    <source>
        <dbReference type="EMBL" id="SDS99001.1"/>
    </source>
</evidence>
<dbReference type="NCBIfam" id="TIGR00229">
    <property type="entry name" value="sensory_box"/>
    <property type="match status" value="1"/>
</dbReference>
<dbReference type="GO" id="GO:0007234">
    <property type="term" value="P:osmosensory signaling via phosphorelay pathway"/>
    <property type="evidence" value="ECO:0007669"/>
    <property type="project" value="TreeGrafter"/>
</dbReference>
<dbReference type="SMART" id="SM00091">
    <property type="entry name" value="PAS"/>
    <property type="match status" value="1"/>
</dbReference>
<dbReference type="InterPro" id="IPR000700">
    <property type="entry name" value="PAS-assoc_C"/>
</dbReference>
<accession>A0A1H1WQV1</accession>
<evidence type="ECO:0000256" key="8">
    <source>
        <dbReference type="ARBA" id="ARBA00022741"/>
    </source>
</evidence>
<dbReference type="PANTHER" id="PTHR42878">
    <property type="entry name" value="TWO-COMPONENT HISTIDINE KINASE"/>
    <property type="match status" value="1"/>
</dbReference>
<evidence type="ECO:0000256" key="13">
    <source>
        <dbReference type="ARBA" id="ARBA00023136"/>
    </source>
</evidence>
<dbReference type="GO" id="GO:0005886">
    <property type="term" value="C:plasma membrane"/>
    <property type="evidence" value="ECO:0007669"/>
    <property type="project" value="UniProtKB-SubCell"/>
</dbReference>
<evidence type="ECO:0000256" key="5">
    <source>
        <dbReference type="ARBA" id="ARBA00022553"/>
    </source>
</evidence>
<feature type="domain" description="Histidine kinase" evidence="17">
    <location>
        <begin position="482"/>
        <end position="699"/>
    </location>
</feature>
<dbReference type="InterPro" id="IPR000014">
    <property type="entry name" value="PAS"/>
</dbReference>
<dbReference type="GO" id="GO:0000155">
    <property type="term" value="F:phosphorelay sensor kinase activity"/>
    <property type="evidence" value="ECO:0007669"/>
    <property type="project" value="InterPro"/>
</dbReference>
<name>A0A1H1WQV1_9ACTN</name>
<feature type="region of interest" description="Disordered" evidence="15">
    <location>
        <begin position="1"/>
        <end position="21"/>
    </location>
</feature>
<dbReference type="GO" id="GO:0006355">
    <property type="term" value="P:regulation of DNA-templated transcription"/>
    <property type="evidence" value="ECO:0007669"/>
    <property type="project" value="InterPro"/>
</dbReference>
<dbReference type="EC" id="2.7.13.3" evidence="4"/>
<evidence type="ECO:0000259" key="18">
    <source>
        <dbReference type="PROSITE" id="PS50112"/>
    </source>
</evidence>
<dbReference type="STRING" id="642780.SAMN04488570_3227"/>
<reference evidence="21" key="1">
    <citation type="submission" date="2016-10" db="EMBL/GenBank/DDBJ databases">
        <authorList>
            <person name="Varghese N."/>
            <person name="Submissions S."/>
        </authorList>
    </citation>
    <scope>NUCLEOTIDE SEQUENCE [LARGE SCALE GENOMIC DNA]</scope>
    <source>
        <strain evidence="21">DSM 22127</strain>
    </source>
</reference>
<dbReference type="Pfam" id="PF00512">
    <property type="entry name" value="HisKA"/>
    <property type="match status" value="1"/>
</dbReference>
<feature type="region of interest" description="Disordered" evidence="15">
    <location>
        <begin position="699"/>
        <end position="721"/>
    </location>
</feature>
<dbReference type="SUPFAM" id="SSF55874">
    <property type="entry name" value="ATPase domain of HSP90 chaperone/DNA topoisomerase II/histidine kinase"/>
    <property type="match status" value="1"/>
</dbReference>
<keyword evidence="7 16" id="KW-0812">Transmembrane</keyword>
<dbReference type="Pfam" id="PF00989">
    <property type="entry name" value="PAS"/>
    <property type="match status" value="1"/>
</dbReference>
<dbReference type="AlphaFoldDB" id="A0A1H1WQV1"/>
<dbReference type="PROSITE" id="PS50109">
    <property type="entry name" value="HIS_KIN"/>
    <property type="match status" value="1"/>
</dbReference>
<evidence type="ECO:0000259" key="17">
    <source>
        <dbReference type="PROSITE" id="PS50109"/>
    </source>
</evidence>
<dbReference type="Gene3D" id="3.30.450.20">
    <property type="entry name" value="PAS domain"/>
    <property type="match status" value="1"/>
</dbReference>
<dbReference type="SMART" id="SM00387">
    <property type="entry name" value="HATPase_c"/>
    <property type="match status" value="1"/>
</dbReference>
<keyword evidence="8" id="KW-0547">Nucleotide-binding</keyword>
<evidence type="ECO:0000259" key="19">
    <source>
        <dbReference type="PROSITE" id="PS50113"/>
    </source>
</evidence>